<feature type="transmembrane region" description="Helical" evidence="1">
    <location>
        <begin position="320"/>
        <end position="341"/>
    </location>
</feature>
<evidence type="ECO:0000313" key="2">
    <source>
        <dbReference type="EMBL" id="SDT80175.1"/>
    </source>
</evidence>
<feature type="transmembrane region" description="Helical" evidence="1">
    <location>
        <begin position="114"/>
        <end position="132"/>
    </location>
</feature>
<feature type="transmembrane region" description="Helical" evidence="1">
    <location>
        <begin position="24"/>
        <end position="45"/>
    </location>
</feature>
<organism evidence="2 3">
    <name type="scientific">Actinoplanes derwentensis</name>
    <dbReference type="NCBI Taxonomy" id="113562"/>
    <lineage>
        <taxon>Bacteria</taxon>
        <taxon>Bacillati</taxon>
        <taxon>Actinomycetota</taxon>
        <taxon>Actinomycetes</taxon>
        <taxon>Micromonosporales</taxon>
        <taxon>Micromonosporaceae</taxon>
        <taxon>Actinoplanes</taxon>
    </lineage>
</organism>
<feature type="transmembrane region" description="Helical" evidence="1">
    <location>
        <begin position="51"/>
        <end position="77"/>
    </location>
</feature>
<feature type="transmembrane region" description="Helical" evidence="1">
    <location>
        <begin position="362"/>
        <end position="380"/>
    </location>
</feature>
<protein>
    <submittedName>
        <fullName evidence="2">Nitrite reductase (NO-forming)</fullName>
    </submittedName>
</protein>
<keyword evidence="1" id="KW-0472">Membrane</keyword>
<dbReference type="Proteomes" id="UP000198688">
    <property type="component" value="Chromosome I"/>
</dbReference>
<feature type="transmembrane region" description="Helical" evidence="1">
    <location>
        <begin position="386"/>
        <end position="404"/>
    </location>
</feature>
<reference evidence="2 3" key="1">
    <citation type="submission" date="2016-10" db="EMBL/GenBank/DDBJ databases">
        <authorList>
            <person name="de Groot N.N."/>
        </authorList>
    </citation>
    <scope>NUCLEOTIDE SEQUENCE [LARGE SCALE GENOMIC DNA]</scope>
    <source>
        <strain evidence="2 3">DSM 43941</strain>
    </source>
</reference>
<feature type="transmembrane region" description="Helical" evidence="1">
    <location>
        <begin position="219"/>
        <end position="239"/>
    </location>
</feature>
<feature type="transmembrane region" description="Helical" evidence="1">
    <location>
        <begin position="277"/>
        <end position="300"/>
    </location>
</feature>
<accession>A0A1H2DBP3</accession>
<dbReference type="EMBL" id="LT629758">
    <property type="protein sequence ID" value="SDT80175.1"/>
    <property type="molecule type" value="Genomic_DNA"/>
</dbReference>
<evidence type="ECO:0000313" key="3">
    <source>
        <dbReference type="Proteomes" id="UP000198688"/>
    </source>
</evidence>
<dbReference type="RefSeq" id="WP_231953832.1">
    <property type="nucleotide sequence ID" value="NZ_BOMJ01000045.1"/>
</dbReference>
<feature type="transmembrane region" description="Helical" evidence="1">
    <location>
        <begin position="144"/>
        <end position="168"/>
    </location>
</feature>
<dbReference type="STRING" id="113562.SAMN04489716_9095"/>
<keyword evidence="1" id="KW-0812">Transmembrane</keyword>
<dbReference type="AlphaFoldDB" id="A0A1H2DBP3"/>
<feature type="transmembrane region" description="Helical" evidence="1">
    <location>
        <begin position="89"/>
        <end position="108"/>
    </location>
</feature>
<feature type="transmembrane region" description="Helical" evidence="1">
    <location>
        <begin position="245"/>
        <end position="265"/>
    </location>
</feature>
<proteinExistence type="predicted"/>
<feature type="transmembrane region" description="Helical" evidence="1">
    <location>
        <begin position="188"/>
        <end position="207"/>
    </location>
</feature>
<name>A0A1H2DBP3_9ACTN</name>
<keyword evidence="3" id="KW-1185">Reference proteome</keyword>
<evidence type="ECO:0000256" key="1">
    <source>
        <dbReference type="SAM" id="Phobius"/>
    </source>
</evidence>
<sequence length="410" mass="43458">MTTAATPVQTSGGLSERARWHRRAALIPLAYLAALMVVALVHPWLPAWRWLGMHLLLLGAVTNAILVWSAHFTAAILRIPAPAHRRADVTQLTVHNAGVMAVLASGAFDRPWLGVAGAVAVFAAVVSQLLWLARKLRAAVPSRFAITVRYYLAATTALLTGIPVGAWMLVVDDTTRPRLLLVHAHVNLLGWVTLTVLGTVLTFWPTVLRTRMADSAATASRTALPTAVTGLAVLAVGLLSWWPLLAAGGLALFAMAVALTAGPAWRAGRVKPPASYAAWSIAAAGGWLILALAVDARILLTAGTAAQAADRYSTMLTPLLIGFVAQVLLGSLSYLLPMALGGGPAAVRERTSVLDRRSAQRVTMANTALVVFLLPVGSYIRITTSLLILAALVQFLIPVTRVLLTARRKP</sequence>
<gene>
    <name evidence="2" type="ORF">SAMN04489716_9095</name>
</gene>
<keyword evidence="1" id="KW-1133">Transmembrane helix</keyword>